<sequence>MSNPVFSRSECLSHYRWGDDCYGWNYVDTDALSIKQELMPPDTAEQLHYHESASQFFFILKGRATFNIDGETYVLKPEQGIEIKPGQKHFIANKESSDLEFILYSAPSTKQDRVNV</sequence>
<name>A0A1S9PM48_9SPHI</name>
<dbReference type="SUPFAM" id="SSF51182">
    <property type="entry name" value="RmlC-like cupins"/>
    <property type="match status" value="1"/>
</dbReference>
<dbReference type="Gene3D" id="2.60.120.10">
    <property type="entry name" value="Jelly Rolls"/>
    <property type="match status" value="1"/>
</dbReference>
<dbReference type="InterPro" id="IPR011051">
    <property type="entry name" value="RmlC_Cupin_sf"/>
</dbReference>
<dbReference type="InterPro" id="IPR051610">
    <property type="entry name" value="GPI/OXD"/>
</dbReference>
<gene>
    <name evidence="3" type="ORF">BC343_02990</name>
</gene>
<dbReference type="InterPro" id="IPR013096">
    <property type="entry name" value="Cupin_2"/>
</dbReference>
<evidence type="ECO:0000313" key="3">
    <source>
        <dbReference type="EMBL" id="OOQ62033.1"/>
    </source>
</evidence>
<evidence type="ECO:0000259" key="2">
    <source>
        <dbReference type="Pfam" id="PF07883"/>
    </source>
</evidence>
<proteinExistence type="predicted"/>
<dbReference type="RefSeq" id="WP_078346225.1">
    <property type="nucleotide sequence ID" value="NZ_MBTF01000001.1"/>
</dbReference>
<feature type="domain" description="Cupin type-2" evidence="2">
    <location>
        <begin position="38"/>
        <end position="102"/>
    </location>
</feature>
<dbReference type="STRING" id="1792845.BC343_02990"/>
<accession>A0A1S9PM48</accession>
<protein>
    <submittedName>
        <fullName evidence="3">Cupin</fullName>
    </submittedName>
</protein>
<dbReference type="Proteomes" id="UP000189739">
    <property type="component" value="Unassembled WGS sequence"/>
</dbReference>
<dbReference type="PANTHER" id="PTHR35848:SF9">
    <property type="entry name" value="SLL1358 PROTEIN"/>
    <property type="match status" value="1"/>
</dbReference>
<comment type="caution">
    <text evidence="3">The sequence shown here is derived from an EMBL/GenBank/DDBJ whole genome shotgun (WGS) entry which is preliminary data.</text>
</comment>
<dbReference type="AlphaFoldDB" id="A0A1S9PM48"/>
<reference evidence="3 4" key="1">
    <citation type="submission" date="2016-07" db="EMBL/GenBank/DDBJ databases">
        <title>Genomic analysis of zinc-resistant bacterium Mucilaginibacter pedocola TBZ30.</title>
        <authorList>
            <person name="Huang J."/>
            <person name="Tang J."/>
        </authorList>
    </citation>
    <scope>NUCLEOTIDE SEQUENCE [LARGE SCALE GENOMIC DNA]</scope>
    <source>
        <strain evidence="3 4">TBZ30</strain>
    </source>
</reference>
<organism evidence="3 4">
    <name type="scientific">Mucilaginibacter pedocola</name>
    <dbReference type="NCBI Taxonomy" id="1792845"/>
    <lineage>
        <taxon>Bacteria</taxon>
        <taxon>Pseudomonadati</taxon>
        <taxon>Bacteroidota</taxon>
        <taxon>Sphingobacteriia</taxon>
        <taxon>Sphingobacteriales</taxon>
        <taxon>Sphingobacteriaceae</taxon>
        <taxon>Mucilaginibacter</taxon>
    </lineage>
</organism>
<dbReference type="InterPro" id="IPR014710">
    <property type="entry name" value="RmlC-like_jellyroll"/>
</dbReference>
<evidence type="ECO:0000313" key="4">
    <source>
        <dbReference type="Proteomes" id="UP000189739"/>
    </source>
</evidence>
<dbReference type="EMBL" id="MBTF01000001">
    <property type="protein sequence ID" value="OOQ62033.1"/>
    <property type="molecule type" value="Genomic_DNA"/>
</dbReference>
<dbReference type="OrthoDB" id="9806121at2"/>
<dbReference type="Pfam" id="PF07883">
    <property type="entry name" value="Cupin_2"/>
    <property type="match status" value="1"/>
</dbReference>
<keyword evidence="1" id="KW-0479">Metal-binding</keyword>
<evidence type="ECO:0000256" key="1">
    <source>
        <dbReference type="ARBA" id="ARBA00022723"/>
    </source>
</evidence>
<keyword evidence="4" id="KW-1185">Reference proteome</keyword>
<dbReference type="GO" id="GO:0046872">
    <property type="term" value="F:metal ion binding"/>
    <property type="evidence" value="ECO:0007669"/>
    <property type="project" value="UniProtKB-KW"/>
</dbReference>
<dbReference type="PANTHER" id="PTHR35848">
    <property type="entry name" value="OXALATE-BINDING PROTEIN"/>
    <property type="match status" value="1"/>
</dbReference>